<dbReference type="Proteomes" id="UP000030680">
    <property type="component" value="Unassembled WGS sequence"/>
</dbReference>
<dbReference type="GO" id="GO:0003723">
    <property type="term" value="F:RNA binding"/>
    <property type="evidence" value="ECO:0007669"/>
    <property type="project" value="UniProtKB-KW"/>
</dbReference>
<dbReference type="InterPro" id="IPR026699">
    <property type="entry name" value="Exosome_RNA_bind1/RRP40/RRP4"/>
</dbReference>
<dbReference type="InterPro" id="IPR036612">
    <property type="entry name" value="KH_dom_type_1_sf"/>
</dbReference>
<sequence length="300" mass="34335">MDKDDDTSIFVSPFEQEAVVTPSIVKSSQFVAPGDDILSQESVVRGHGTMVQGTRLTSTVAGIVERVNKLVAVLPIRARYSAEVGDVIVGRIRDIVSRRWKVDVNSRQDAVLLLSAVNLPGGVQRRRTYEDELKMREFFDQDDLISAEVQELKQDGLIMLHTRSLKYGKLENGIFISVTPQLVKRSKKHFHRLSCGVHIILGDNGYVWIYVDDAAYGEDEEEANFSKRRENDKSNLEQRLSLIRVRNSICILDLYFLSIQPETIMLIYEETIRRNIPVQHMLRPDIINDIYRTVKNTKEM</sequence>
<evidence type="ECO:0000259" key="8">
    <source>
        <dbReference type="Pfam" id="PF15985"/>
    </source>
</evidence>
<feature type="domain" description="Exosome complex component N-terminal" evidence="7">
    <location>
        <begin position="30"/>
        <end position="67"/>
    </location>
</feature>
<dbReference type="GO" id="GO:0071034">
    <property type="term" value="P:CUT catabolic process"/>
    <property type="evidence" value="ECO:0007669"/>
    <property type="project" value="TreeGrafter"/>
</dbReference>
<dbReference type="OMA" id="MNMPDGV"/>
<dbReference type="Pfam" id="PF15985">
    <property type="entry name" value="KH_6"/>
    <property type="match status" value="1"/>
</dbReference>
<dbReference type="SUPFAM" id="SSF110324">
    <property type="entry name" value="Ribosomal L27 protein-like"/>
    <property type="match status" value="1"/>
</dbReference>
<accession>M2XZF0</accession>
<name>M2XZF0_GALSU</name>
<evidence type="ECO:0000256" key="6">
    <source>
        <dbReference type="ARBA" id="ARBA00023242"/>
    </source>
</evidence>
<dbReference type="InterPro" id="IPR048565">
    <property type="entry name" value="S1_RRP4"/>
</dbReference>
<feature type="domain" description="RRP4 S1" evidence="9">
    <location>
        <begin position="79"/>
        <end position="151"/>
    </location>
</feature>
<evidence type="ECO:0000256" key="3">
    <source>
        <dbReference type="ARBA" id="ARBA00022552"/>
    </source>
</evidence>
<dbReference type="EMBL" id="KB454513">
    <property type="protein sequence ID" value="EME29028.1"/>
    <property type="molecule type" value="Genomic_DNA"/>
</dbReference>
<dbReference type="GO" id="GO:0000176">
    <property type="term" value="C:nuclear exosome (RNase complex)"/>
    <property type="evidence" value="ECO:0007669"/>
    <property type="project" value="TreeGrafter"/>
</dbReference>
<dbReference type="InterPro" id="IPR004088">
    <property type="entry name" value="KH_dom_type_1"/>
</dbReference>
<dbReference type="GO" id="GO:0000177">
    <property type="term" value="C:cytoplasmic exosome (RNase complex)"/>
    <property type="evidence" value="ECO:0007669"/>
    <property type="project" value="TreeGrafter"/>
</dbReference>
<evidence type="ECO:0000313" key="11">
    <source>
        <dbReference type="Proteomes" id="UP000030680"/>
    </source>
</evidence>
<dbReference type="RefSeq" id="XP_005705548.1">
    <property type="nucleotide sequence ID" value="XM_005705491.1"/>
</dbReference>
<comment type="similarity">
    <text evidence="2">Belongs to the RRP4 family.</text>
</comment>
<dbReference type="GO" id="GO:0034475">
    <property type="term" value="P:U4 snRNA 3'-end processing"/>
    <property type="evidence" value="ECO:0007669"/>
    <property type="project" value="TreeGrafter"/>
</dbReference>
<keyword evidence="6" id="KW-0539">Nucleus</keyword>
<proteinExistence type="inferred from homology"/>
<evidence type="ECO:0000256" key="1">
    <source>
        <dbReference type="ARBA" id="ARBA00004123"/>
    </source>
</evidence>
<dbReference type="CDD" id="cd05789">
    <property type="entry name" value="S1_Rrp4"/>
    <property type="match status" value="1"/>
</dbReference>
<keyword evidence="3" id="KW-0698">rRNA processing</keyword>
<evidence type="ECO:0000259" key="9">
    <source>
        <dbReference type="Pfam" id="PF21266"/>
    </source>
</evidence>
<dbReference type="AlphaFoldDB" id="M2XZF0"/>
<dbReference type="GeneID" id="17087857"/>
<evidence type="ECO:0000256" key="4">
    <source>
        <dbReference type="ARBA" id="ARBA00022835"/>
    </source>
</evidence>
<dbReference type="OrthoDB" id="1650at2759"/>
<dbReference type="PANTHER" id="PTHR21321">
    <property type="entry name" value="PNAS-3 RELATED"/>
    <property type="match status" value="1"/>
</dbReference>
<dbReference type="GO" id="GO:0000467">
    <property type="term" value="P:exonucleolytic trimming to generate mature 3'-end of 5.8S rRNA from tricistronic rRNA transcript (SSU-rRNA, 5.8S rRNA, LSU-rRNA)"/>
    <property type="evidence" value="ECO:0007669"/>
    <property type="project" value="TreeGrafter"/>
</dbReference>
<evidence type="ECO:0000259" key="7">
    <source>
        <dbReference type="Pfam" id="PF14382"/>
    </source>
</evidence>
<dbReference type="Gene3D" id="2.40.50.140">
    <property type="entry name" value="Nucleic acid-binding proteins"/>
    <property type="match status" value="1"/>
</dbReference>
<reference evidence="11" key="1">
    <citation type="journal article" date="2013" name="Science">
        <title>Gene transfer from bacteria and archaea facilitated evolution of an extremophilic eukaryote.</title>
        <authorList>
            <person name="Schonknecht G."/>
            <person name="Chen W.H."/>
            <person name="Ternes C.M."/>
            <person name="Barbier G.G."/>
            <person name="Shrestha R.P."/>
            <person name="Stanke M."/>
            <person name="Brautigam A."/>
            <person name="Baker B.J."/>
            <person name="Banfield J.F."/>
            <person name="Garavito R.M."/>
            <person name="Carr K."/>
            <person name="Wilkerson C."/>
            <person name="Rensing S.A."/>
            <person name="Gagneul D."/>
            <person name="Dickenson N.E."/>
            <person name="Oesterhelt C."/>
            <person name="Lercher M.J."/>
            <person name="Weber A.P."/>
        </authorList>
    </citation>
    <scope>NUCLEOTIDE SEQUENCE [LARGE SCALE GENOMIC DNA]</scope>
    <source>
        <strain evidence="11">074W</strain>
    </source>
</reference>
<dbReference type="GO" id="GO:0071051">
    <property type="term" value="P:poly(A)-dependent snoRNA 3'-end processing"/>
    <property type="evidence" value="ECO:0007669"/>
    <property type="project" value="TreeGrafter"/>
</dbReference>
<dbReference type="InterPro" id="IPR025721">
    <property type="entry name" value="Exosome_cplx_N_dom"/>
</dbReference>
<dbReference type="InterPro" id="IPR012340">
    <property type="entry name" value="NA-bd_OB-fold"/>
</dbReference>
<dbReference type="PANTHER" id="PTHR21321:SF4">
    <property type="entry name" value="EXOSOME COMPLEX COMPONENT RRP4"/>
    <property type="match status" value="1"/>
</dbReference>
<evidence type="ECO:0000256" key="2">
    <source>
        <dbReference type="ARBA" id="ARBA00009155"/>
    </source>
</evidence>
<feature type="domain" description="K Homology" evidence="8">
    <location>
        <begin position="173"/>
        <end position="210"/>
    </location>
</feature>
<dbReference type="SUPFAM" id="SSF50249">
    <property type="entry name" value="Nucleic acid-binding proteins"/>
    <property type="match status" value="1"/>
</dbReference>
<comment type="subcellular location">
    <subcellularLocation>
        <location evidence="1">Nucleus</location>
    </subcellularLocation>
</comment>
<gene>
    <name evidence="10" type="ORF">Gasu_35970</name>
</gene>
<dbReference type="FunFam" id="2.40.50.140:FF:000038">
    <property type="entry name" value="Exosome complex component RRP4"/>
    <property type="match status" value="1"/>
</dbReference>
<keyword evidence="4" id="KW-0271">Exosome</keyword>
<dbReference type="Pfam" id="PF14382">
    <property type="entry name" value="ECR1_N"/>
    <property type="match status" value="1"/>
</dbReference>
<keyword evidence="11" id="KW-1185">Reference proteome</keyword>
<keyword evidence="5" id="KW-0694">RNA-binding</keyword>
<dbReference type="GO" id="GO:0071035">
    <property type="term" value="P:nuclear polyadenylation-dependent rRNA catabolic process"/>
    <property type="evidence" value="ECO:0007669"/>
    <property type="project" value="TreeGrafter"/>
</dbReference>
<organism evidence="10 11">
    <name type="scientific">Galdieria sulphuraria</name>
    <name type="common">Red alga</name>
    <dbReference type="NCBI Taxonomy" id="130081"/>
    <lineage>
        <taxon>Eukaryota</taxon>
        <taxon>Rhodophyta</taxon>
        <taxon>Bangiophyceae</taxon>
        <taxon>Galdieriales</taxon>
        <taxon>Galdieriaceae</taxon>
        <taxon>Galdieria</taxon>
    </lineage>
</organism>
<dbReference type="eggNOG" id="KOG3013">
    <property type="taxonomic scope" value="Eukaryota"/>
</dbReference>
<dbReference type="Gene3D" id="2.40.50.100">
    <property type="match status" value="1"/>
</dbReference>
<dbReference type="GO" id="GO:0071038">
    <property type="term" value="P:TRAMP-dependent tRNA surveillance pathway"/>
    <property type="evidence" value="ECO:0007669"/>
    <property type="project" value="TreeGrafter"/>
</dbReference>
<evidence type="ECO:0000256" key="5">
    <source>
        <dbReference type="ARBA" id="ARBA00022884"/>
    </source>
</evidence>
<dbReference type="Gramene" id="EME29028">
    <property type="protein sequence ID" value="EME29028"/>
    <property type="gene ID" value="Gasu_35970"/>
</dbReference>
<dbReference type="SUPFAM" id="SSF54791">
    <property type="entry name" value="Eukaryotic type KH-domain (KH-domain type I)"/>
    <property type="match status" value="1"/>
</dbReference>
<protein>
    <submittedName>
        <fullName evidence="10">Exosome complex component RRP4</fullName>
    </submittedName>
</protein>
<dbReference type="Pfam" id="PF21266">
    <property type="entry name" value="S1_RRP4"/>
    <property type="match status" value="1"/>
</dbReference>
<evidence type="ECO:0000313" key="10">
    <source>
        <dbReference type="EMBL" id="EME29028.1"/>
    </source>
</evidence>
<dbReference type="STRING" id="130081.M2XZF0"/>
<dbReference type="CDD" id="cd22525">
    <property type="entry name" value="KH-I_Rrp4_eukar"/>
    <property type="match status" value="1"/>
</dbReference>
<dbReference type="KEGG" id="gsl:Gasu_35970"/>